<dbReference type="PANTHER" id="PTHR18964:SF173">
    <property type="entry name" value="GLUCOKINASE"/>
    <property type="match status" value="1"/>
</dbReference>
<evidence type="ECO:0000313" key="3">
    <source>
        <dbReference type="EMBL" id="MFH8253165.1"/>
    </source>
</evidence>
<feature type="compositionally biased region" description="Basic and acidic residues" evidence="2">
    <location>
        <begin position="15"/>
        <end position="24"/>
    </location>
</feature>
<dbReference type="InterPro" id="IPR043129">
    <property type="entry name" value="ATPase_NBD"/>
</dbReference>
<dbReference type="Gene3D" id="3.30.420.40">
    <property type="match status" value="2"/>
</dbReference>
<dbReference type="InterPro" id="IPR036390">
    <property type="entry name" value="WH_DNA-bd_sf"/>
</dbReference>
<dbReference type="EMBL" id="JBIQWL010000017">
    <property type="protein sequence ID" value="MFH8253165.1"/>
    <property type="molecule type" value="Genomic_DNA"/>
</dbReference>
<keyword evidence="4" id="KW-1185">Reference proteome</keyword>
<dbReference type="Proteomes" id="UP001610861">
    <property type="component" value="Unassembled WGS sequence"/>
</dbReference>
<gene>
    <name evidence="3" type="ORF">ACH3VR_22550</name>
</gene>
<evidence type="ECO:0000256" key="2">
    <source>
        <dbReference type="SAM" id="MobiDB-lite"/>
    </source>
</evidence>
<comment type="similarity">
    <text evidence="1">Belongs to the ROK (NagC/XylR) family.</text>
</comment>
<dbReference type="SUPFAM" id="SSF53067">
    <property type="entry name" value="Actin-like ATPase domain"/>
    <property type="match status" value="1"/>
</dbReference>
<dbReference type="SUPFAM" id="SSF46785">
    <property type="entry name" value="Winged helix' DNA-binding domain"/>
    <property type="match status" value="1"/>
</dbReference>
<dbReference type="Pfam" id="PF00480">
    <property type="entry name" value="ROK"/>
    <property type="match status" value="1"/>
</dbReference>
<feature type="compositionally biased region" description="Polar residues" evidence="2">
    <location>
        <begin position="1"/>
        <end position="14"/>
    </location>
</feature>
<sequence>MAQKPTKSPNPTKRSTSDPRRSMNLERVLETLRVDGPSSQAGLARRTGLSAATINAIVRDLKDQGAAEIRPLNGREGVVTLIAGSGLFIAVEIAERSIHGVVYSFDRRLRVSDEVHDDSDLEAALRLIRSLVSKVGAELAEVDGIAIAMQAPVEKATGAITSWCNSRMPGWAGVPLRESFQSALGVHVIVDNDANLAALAEWTWGVGRGVDDFLYVRSSGGVGGGLVIDGSIYRGGNGMAGDMGHVALEGTGEVCYCGSRGCLTTLVSERAIVNAVRTSPGAKRTLSEVIVAARKGDAACQRVLAEAGDYLGRALANAAKVMAPSVIAVGGELGGAGPLVFDGLLSSIELSNIRAGSSSPQFVPGILGPDAALLGAVAAILTESGKGMSELEPWMTDSRLAMVPFPAALAV</sequence>
<reference evidence="3 4" key="1">
    <citation type="submission" date="2024-09" db="EMBL/GenBank/DDBJ databases">
        <authorList>
            <person name="Pan X."/>
        </authorList>
    </citation>
    <scope>NUCLEOTIDE SEQUENCE [LARGE SCALE GENOMIC DNA]</scope>
    <source>
        <strain evidence="3 4">B2969</strain>
    </source>
</reference>
<name>A0ABW7QE28_9MICO</name>
<accession>A0ABW7QE28</accession>
<dbReference type="PANTHER" id="PTHR18964">
    <property type="entry name" value="ROK (REPRESSOR, ORF, KINASE) FAMILY"/>
    <property type="match status" value="1"/>
</dbReference>
<evidence type="ECO:0000313" key="4">
    <source>
        <dbReference type="Proteomes" id="UP001610861"/>
    </source>
</evidence>
<feature type="region of interest" description="Disordered" evidence="2">
    <location>
        <begin position="1"/>
        <end position="24"/>
    </location>
</feature>
<dbReference type="RefSeq" id="WP_397558591.1">
    <property type="nucleotide sequence ID" value="NZ_JBIQWL010000017.1"/>
</dbReference>
<proteinExistence type="inferred from homology"/>
<protein>
    <submittedName>
        <fullName evidence="3">ROK family transcriptional regulator</fullName>
    </submittedName>
</protein>
<evidence type="ECO:0000256" key="1">
    <source>
        <dbReference type="ARBA" id="ARBA00006479"/>
    </source>
</evidence>
<dbReference type="InterPro" id="IPR000600">
    <property type="entry name" value="ROK"/>
</dbReference>
<dbReference type="Pfam" id="PF13412">
    <property type="entry name" value="HTH_24"/>
    <property type="match status" value="1"/>
</dbReference>
<dbReference type="InterPro" id="IPR036388">
    <property type="entry name" value="WH-like_DNA-bd_sf"/>
</dbReference>
<dbReference type="Gene3D" id="1.10.10.10">
    <property type="entry name" value="Winged helix-like DNA-binding domain superfamily/Winged helix DNA-binding domain"/>
    <property type="match status" value="1"/>
</dbReference>
<organism evidence="3 4">
    <name type="scientific">Microbacterium alkaliflavum</name>
    <dbReference type="NCBI Taxonomy" id="3248839"/>
    <lineage>
        <taxon>Bacteria</taxon>
        <taxon>Bacillati</taxon>
        <taxon>Actinomycetota</taxon>
        <taxon>Actinomycetes</taxon>
        <taxon>Micrococcales</taxon>
        <taxon>Microbacteriaceae</taxon>
        <taxon>Microbacterium</taxon>
    </lineage>
</organism>
<comment type="caution">
    <text evidence="3">The sequence shown here is derived from an EMBL/GenBank/DDBJ whole genome shotgun (WGS) entry which is preliminary data.</text>
</comment>